<dbReference type="InterPro" id="IPR050245">
    <property type="entry name" value="PrsA_foldase"/>
</dbReference>
<gene>
    <name evidence="8" type="ORF">ENF18_07600</name>
</gene>
<dbReference type="PANTHER" id="PTHR47245">
    <property type="entry name" value="PEPTIDYLPROLYL ISOMERASE"/>
    <property type="match status" value="1"/>
</dbReference>
<sequence length="407" mass="47495">FDLMKFVRVSGMEILREYIDDSRMVKMEYLYFPPEMDTTIKPTDEELKKYFEENIYKYNEYGALMSYAVFPVPVVEADKERAYENALNIISQFNAGVAFDTLAYIYSESPTGKKGGDAGEINITKLPREMQKALRRVKVGGTTQPIEMDEGIYVLYVESKKGNLYHLREIFIKYKPSYETYTSIKKKAEDFIKAYKEDPEGALKTYGVEMKEFLFNRFQQNPMGVNFGFLLKTAKDGEFLPPLLGNDGFYVFLMKKNMMKQLDFEVLKDKVRADYLLDKGIDIAYNRAMDARLKMKDKLVADGARYGSTDYFSMTTEVPDIPFRSSVYGAAFNLTPGKISQPIRDVNGVYIIRVKKRKDIDQNKIQSYYRNYMQVVFQIKRQEVMNELYSELVEKYRIQDYRSELSI</sequence>
<dbReference type="InterPro" id="IPR046357">
    <property type="entry name" value="PPIase_dom_sf"/>
</dbReference>
<evidence type="ECO:0000256" key="3">
    <source>
        <dbReference type="ARBA" id="ARBA00022729"/>
    </source>
</evidence>
<dbReference type="InterPro" id="IPR000297">
    <property type="entry name" value="PPIase_PpiC"/>
</dbReference>
<evidence type="ECO:0000313" key="8">
    <source>
        <dbReference type="EMBL" id="HDI83637.1"/>
    </source>
</evidence>
<proteinExistence type="predicted"/>
<accession>A0A7C0VBY6</accession>
<evidence type="ECO:0000256" key="2">
    <source>
        <dbReference type="ARBA" id="ARBA00013194"/>
    </source>
</evidence>
<feature type="non-terminal residue" evidence="8">
    <location>
        <position position="1"/>
    </location>
</feature>
<comment type="catalytic activity">
    <reaction evidence="1">
        <text>[protein]-peptidylproline (omega=180) = [protein]-peptidylproline (omega=0)</text>
        <dbReference type="Rhea" id="RHEA:16237"/>
        <dbReference type="Rhea" id="RHEA-COMP:10747"/>
        <dbReference type="Rhea" id="RHEA-COMP:10748"/>
        <dbReference type="ChEBI" id="CHEBI:83833"/>
        <dbReference type="ChEBI" id="CHEBI:83834"/>
        <dbReference type="EC" id="5.2.1.8"/>
    </reaction>
</comment>
<dbReference type="Pfam" id="PF00639">
    <property type="entry name" value="Rotamase"/>
    <property type="match status" value="1"/>
</dbReference>
<dbReference type="GO" id="GO:0003755">
    <property type="term" value="F:peptidyl-prolyl cis-trans isomerase activity"/>
    <property type="evidence" value="ECO:0007669"/>
    <property type="project" value="UniProtKB-KW"/>
</dbReference>
<evidence type="ECO:0000256" key="5">
    <source>
        <dbReference type="ARBA" id="ARBA00023235"/>
    </source>
</evidence>
<dbReference type="AlphaFoldDB" id="A0A7C0VBY6"/>
<dbReference type="PROSITE" id="PS50198">
    <property type="entry name" value="PPIC_PPIASE_2"/>
    <property type="match status" value="1"/>
</dbReference>
<dbReference type="PANTHER" id="PTHR47245:SF1">
    <property type="entry name" value="FOLDASE PROTEIN PRSA"/>
    <property type="match status" value="1"/>
</dbReference>
<dbReference type="EC" id="5.2.1.8" evidence="2"/>
<name>A0A7C0VBY6_UNCW3</name>
<keyword evidence="3" id="KW-0732">Signal</keyword>
<evidence type="ECO:0000256" key="1">
    <source>
        <dbReference type="ARBA" id="ARBA00000971"/>
    </source>
</evidence>
<keyword evidence="4 6" id="KW-0697">Rotamase</keyword>
<evidence type="ECO:0000256" key="6">
    <source>
        <dbReference type="PROSITE-ProRule" id="PRU00278"/>
    </source>
</evidence>
<evidence type="ECO:0000256" key="4">
    <source>
        <dbReference type="ARBA" id="ARBA00023110"/>
    </source>
</evidence>
<evidence type="ECO:0000259" key="7">
    <source>
        <dbReference type="PROSITE" id="PS50198"/>
    </source>
</evidence>
<protein>
    <recommendedName>
        <fullName evidence="2">peptidylprolyl isomerase</fullName>
        <ecNumber evidence="2">5.2.1.8</ecNumber>
    </recommendedName>
</protein>
<dbReference type="SUPFAM" id="SSF54534">
    <property type="entry name" value="FKBP-like"/>
    <property type="match status" value="1"/>
</dbReference>
<comment type="caution">
    <text evidence="8">The sequence shown here is derived from an EMBL/GenBank/DDBJ whole genome shotgun (WGS) entry which is preliminary data.</text>
</comment>
<feature type="domain" description="PpiC" evidence="7">
    <location>
        <begin position="76"/>
        <end position="159"/>
    </location>
</feature>
<organism evidence="8">
    <name type="scientific">candidate division WOR-3 bacterium</name>
    <dbReference type="NCBI Taxonomy" id="2052148"/>
    <lineage>
        <taxon>Bacteria</taxon>
        <taxon>Bacteria division WOR-3</taxon>
    </lineage>
</organism>
<reference evidence="8" key="1">
    <citation type="journal article" date="2020" name="mSystems">
        <title>Genome- and Community-Level Interaction Insights into Carbon Utilization and Element Cycling Functions of Hydrothermarchaeota in Hydrothermal Sediment.</title>
        <authorList>
            <person name="Zhou Z."/>
            <person name="Liu Y."/>
            <person name="Xu W."/>
            <person name="Pan J."/>
            <person name="Luo Z.H."/>
            <person name="Li M."/>
        </authorList>
    </citation>
    <scope>NUCLEOTIDE SEQUENCE [LARGE SCALE GENOMIC DNA]</scope>
    <source>
        <strain evidence="8">HyVt-102</strain>
    </source>
</reference>
<keyword evidence="5 6" id="KW-0413">Isomerase</keyword>
<dbReference type="Proteomes" id="UP000885847">
    <property type="component" value="Unassembled WGS sequence"/>
</dbReference>
<dbReference type="EMBL" id="DQWE01000357">
    <property type="protein sequence ID" value="HDI83637.1"/>
    <property type="molecule type" value="Genomic_DNA"/>
</dbReference>
<dbReference type="Gene3D" id="3.10.50.40">
    <property type="match status" value="2"/>
</dbReference>